<evidence type="ECO:0000259" key="1">
    <source>
        <dbReference type="Pfam" id="PF09937"/>
    </source>
</evidence>
<dbReference type="OrthoDB" id="237820at2"/>
<dbReference type="Proteomes" id="UP000244523">
    <property type="component" value="Unassembled WGS sequence"/>
</dbReference>
<dbReference type="Pfam" id="PF09937">
    <property type="entry name" value="DUF2169"/>
    <property type="match status" value="1"/>
</dbReference>
<evidence type="ECO:0000313" key="2">
    <source>
        <dbReference type="EMBL" id="PUB17266.1"/>
    </source>
</evidence>
<dbReference type="RefSeq" id="WP_108385413.1">
    <property type="nucleotide sequence ID" value="NZ_QBUD01000002.1"/>
</dbReference>
<comment type="caution">
    <text evidence="2">The sequence shown here is derived from an EMBL/GenBank/DDBJ whole genome shotgun (WGS) entry which is preliminary data.</text>
</comment>
<organism evidence="2 3">
    <name type="scientific">Yoonia sediminilitoris</name>
    <dbReference type="NCBI Taxonomy" id="1286148"/>
    <lineage>
        <taxon>Bacteria</taxon>
        <taxon>Pseudomonadati</taxon>
        <taxon>Pseudomonadota</taxon>
        <taxon>Alphaproteobacteria</taxon>
        <taxon>Rhodobacterales</taxon>
        <taxon>Paracoccaceae</taxon>
        <taxon>Yoonia</taxon>
    </lineage>
</organism>
<protein>
    <recommendedName>
        <fullName evidence="1">DUF2169 domain-containing protein</fullName>
    </recommendedName>
</protein>
<dbReference type="InterPro" id="IPR018683">
    <property type="entry name" value="DUF2169"/>
</dbReference>
<evidence type="ECO:0000313" key="3">
    <source>
        <dbReference type="Proteomes" id="UP000244523"/>
    </source>
</evidence>
<gene>
    <name evidence="2" type="ORF">C8N45_102278</name>
</gene>
<dbReference type="EMBL" id="QBUD01000002">
    <property type="protein sequence ID" value="PUB17266.1"/>
    <property type="molecule type" value="Genomic_DNA"/>
</dbReference>
<dbReference type="AlphaFoldDB" id="A0A2T6KM24"/>
<sequence length="366" mass="40991">MQVFNQTRFVHQHTTGMDIKGHEYLSLVVRGTFDFPDDSRSVPQPSAEQLPLVMADEATGEPGFSATMWETDFAFRKPHTEVIAQGAAYAPGGKPAERVRVGIKVDDWVKQFDVVGYREWRNAGPAILATRPVPFTKQTFSYDTAFGGPDRLDPDEPKPYVYMPNPVGRGFATVRNQDRINGLALPNTEEVGAEIRSPYDDYKPMALGPVARGHPDRLPFGGTYDDNWVDNIFPFLPPDFDERYYQSAPQDQWIKPLRSGAQVIIVGMTPAGREVFGLPDVDLPITIFRGRDKCLQQVAKADTLIFDTEARTLSLVWRVDVRIKKHITEFSAAWVGAPTNAMQRAYDEKREYIRAVATAVPGGEEP</sequence>
<keyword evidence="3" id="KW-1185">Reference proteome</keyword>
<name>A0A2T6KM24_9RHOB</name>
<proteinExistence type="predicted"/>
<accession>A0A2T6KM24</accession>
<reference evidence="2 3" key="1">
    <citation type="submission" date="2018-04" db="EMBL/GenBank/DDBJ databases">
        <title>Genomic Encyclopedia of Archaeal and Bacterial Type Strains, Phase II (KMG-II): from individual species to whole genera.</title>
        <authorList>
            <person name="Goeker M."/>
        </authorList>
    </citation>
    <scope>NUCLEOTIDE SEQUENCE [LARGE SCALE GENOMIC DNA]</scope>
    <source>
        <strain evidence="2 3">DSM 29955</strain>
    </source>
</reference>
<feature type="domain" description="DUF2169" evidence="1">
    <location>
        <begin position="21"/>
        <end position="318"/>
    </location>
</feature>